<sequence>MEPLVCSEATSLHPSKSSRSLLAKCAVASLVGCLGMTFVLDGLPQVSNNWSAGPQVLKSHLPPTVHGTGFAGVHHSSGRWQSMGMARASGASRPGQAVARNLGPSSAKPVPTPTAIFTTAAPTEIAIPPVQATDPNHPLIQLANEYIYTKSGFYSASDASWLSEDFVFRGPYIGPLNKEDYVTTLETFGLWKALPDISPNAFGFSIDPKDPNRVWFLVRNTGTFTEKPGIGLGGGAYFPPNGAKLEGAPETFSITFDADRKIKHLTVGYVADRFQGNTKGTGAAVGIFNAIGLPFPSPGPLLRLAQWFATEVLGTGAKSYSKDVPAWWTSKERGGDGYR</sequence>
<gene>
    <name evidence="1" type="ORF">EGYM00163_LOCUS27545</name>
</gene>
<organism evidence="1">
    <name type="scientific">Eutreptiella gymnastica</name>
    <dbReference type="NCBI Taxonomy" id="73025"/>
    <lineage>
        <taxon>Eukaryota</taxon>
        <taxon>Discoba</taxon>
        <taxon>Euglenozoa</taxon>
        <taxon>Euglenida</taxon>
        <taxon>Spirocuta</taxon>
        <taxon>Euglenophyceae</taxon>
        <taxon>Eutreptiales</taxon>
        <taxon>Eutreptiaceae</taxon>
        <taxon>Eutreptiella</taxon>
    </lineage>
</organism>
<dbReference type="EMBL" id="HBJA01078641">
    <property type="protein sequence ID" value="CAE0816384.1"/>
    <property type="molecule type" value="Transcribed_RNA"/>
</dbReference>
<reference evidence="1" key="1">
    <citation type="submission" date="2021-01" db="EMBL/GenBank/DDBJ databases">
        <authorList>
            <person name="Corre E."/>
            <person name="Pelletier E."/>
            <person name="Niang G."/>
            <person name="Scheremetjew M."/>
            <person name="Finn R."/>
            <person name="Kale V."/>
            <person name="Holt S."/>
            <person name="Cochrane G."/>
            <person name="Meng A."/>
            <person name="Brown T."/>
            <person name="Cohen L."/>
        </authorList>
    </citation>
    <scope>NUCLEOTIDE SEQUENCE</scope>
    <source>
        <strain evidence="1">CCMP1594</strain>
    </source>
</reference>
<proteinExistence type="predicted"/>
<name>A0A7S4LA76_9EUGL</name>
<accession>A0A7S4LA76</accession>
<dbReference type="AlphaFoldDB" id="A0A7S4LA76"/>
<protein>
    <submittedName>
        <fullName evidence="1">Uncharacterized protein</fullName>
    </submittedName>
</protein>
<evidence type="ECO:0000313" key="1">
    <source>
        <dbReference type="EMBL" id="CAE0816384.1"/>
    </source>
</evidence>